<evidence type="ECO:0000256" key="1">
    <source>
        <dbReference type="SAM" id="SignalP"/>
    </source>
</evidence>
<comment type="caution">
    <text evidence="2">The sequence shown here is derived from an EMBL/GenBank/DDBJ whole genome shotgun (WGS) entry which is preliminary data.</text>
</comment>
<proteinExistence type="predicted"/>
<evidence type="ECO:0000313" key="3">
    <source>
        <dbReference type="Proteomes" id="UP000050454"/>
    </source>
</evidence>
<accession>A0A0P7BKT7</accession>
<organism evidence="2 3">
    <name type="scientific">Jiulongibacter sediminis</name>
    <dbReference type="NCBI Taxonomy" id="1605367"/>
    <lineage>
        <taxon>Bacteria</taxon>
        <taxon>Pseudomonadati</taxon>
        <taxon>Bacteroidota</taxon>
        <taxon>Cytophagia</taxon>
        <taxon>Cytophagales</taxon>
        <taxon>Leadbetterellaceae</taxon>
        <taxon>Jiulongibacter</taxon>
    </lineage>
</organism>
<reference evidence="2 3" key="1">
    <citation type="submission" date="2015-07" db="EMBL/GenBank/DDBJ databases">
        <title>The draft genome sequence of Leadbetterella sp. JN14-9.</title>
        <authorList>
            <person name="Liu Y."/>
            <person name="Du J."/>
            <person name="Shao Z."/>
        </authorList>
    </citation>
    <scope>NUCLEOTIDE SEQUENCE [LARGE SCALE GENOMIC DNA]</scope>
    <source>
        <strain evidence="2 3">JN14-9</strain>
    </source>
</reference>
<evidence type="ECO:0000313" key="2">
    <source>
        <dbReference type="EMBL" id="KPM47877.1"/>
    </source>
</evidence>
<feature type="chain" id="PRO_5006135928" evidence="1">
    <location>
        <begin position="18"/>
        <end position="166"/>
    </location>
</feature>
<sequence length="166" mass="18464">MRKLFIIALLSPFFSNAQVLRTEAIFPFLDIRPVLDLSVVPKGNALFFEPKKDRDFLTGMSQKNAFSVEIKSNTNWQLTINSDAETFTNQATNMPSEISSEVIQLRQDKKTQYVALNTTPQVLATGGPGGSKSKENNFDLDLALLPGDYMESGGFQITLFFTLSSQ</sequence>
<dbReference type="RefSeq" id="WP_055148362.1">
    <property type="nucleotide sequence ID" value="NZ_JXSZ01000009.1"/>
</dbReference>
<dbReference type="STRING" id="1605367.AFM12_11615"/>
<dbReference type="Proteomes" id="UP000050454">
    <property type="component" value="Unassembled WGS sequence"/>
</dbReference>
<dbReference type="EMBL" id="LGTQ01000009">
    <property type="protein sequence ID" value="KPM47877.1"/>
    <property type="molecule type" value="Genomic_DNA"/>
</dbReference>
<keyword evidence="3" id="KW-1185">Reference proteome</keyword>
<dbReference type="AlphaFoldDB" id="A0A0P7BKT7"/>
<name>A0A0P7BKT7_9BACT</name>
<protein>
    <submittedName>
        <fullName evidence="2">Uncharacterized protein</fullName>
    </submittedName>
</protein>
<feature type="signal peptide" evidence="1">
    <location>
        <begin position="1"/>
        <end position="17"/>
    </location>
</feature>
<keyword evidence="1" id="KW-0732">Signal</keyword>
<gene>
    <name evidence="2" type="ORF">AFM12_11615</name>
</gene>